<name>A0ACC0ZIP2_9ROSI</name>
<accession>A0ACC0ZIP2</accession>
<protein>
    <submittedName>
        <fullName evidence="1">Uncharacterized protein</fullName>
    </submittedName>
</protein>
<reference evidence="2" key="1">
    <citation type="journal article" date="2023" name="G3 (Bethesda)">
        <title>Genome assembly and association tests identify interacting loci associated with vigor, precocity, and sex in interspecific pistachio rootstocks.</title>
        <authorList>
            <person name="Palmer W."/>
            <person name="Jacygrad E."/>
            <person name="Sagayaradj S."/>
            <person name="Cavanaugh K."/>
            <person name="Han R."/>
            <person name="Bertier L."/>
            <person name="Beede B."/>
            <person name="Kafkas S."/>
            <person name="Golino D."/>
            <person name="Preece J."/>
            <person name="Michelmore R."/>
        </authorList>
    </citation>
    <scope>NUCLEOTIDE SEQUENCE [LARGE SCALE GENOMIC DNA]</scope>
</reference>
<comment type="caution">
    <text evidence="1">The sequence shown here is derived from an EMBL/GenBank/DDBJ whole genome shotgun (WGS) entry which is preliminary data.</text>
</comment>
<keyword evidence="2" id="KW-1185">Reference proteome</keyword>
<gene>
    <name evidence="1" type="ORF">Pint_00363</name>
</gene>
<dbReference type="Proteomes" id="UP001163603">
    <property type="component" value="Chromosome 1"/>
</dbReference>
<dbReference type="EMBL" id="CM047736">
    <property type="protein sequence ID" value="KAJ0053110.1"/>
    <property type="molecule type" value="Genomic_DNA"/>
</dbReference>
<proteinExistence type="predicted"/>
<evidence type="ECO:0000313" key="2">
    <source>
        <dbReference type="Proteomes" id="UP001163603"/>
    </source>
</evidence>
<evidence type="ECO:0000313" key="1">
    <source>
        <dbReference type="EMBL" id="KAJ0053110.1"/>
    </source>
</evidence>
<organism evidence="1 2">
    <name type="scientific">Pistacia integerrima</name>
    <dbReference type="NCBI Taxonomy" id="434235"/>
    <lineage>
        <taxon>Eukaryota</taxon>
        <taxon>Viridiplantae</taxon>
        <taxon>Streptophyta</taxon>
        <taxon>Embryophyta</taxon>
        <taxon>Tracheophyta</taxon>
        <taxon>Spermatophyta</taxon>
        <taxon>Magnoliopsida</taxon>
        <taxon>eudicotyledons</taxon>
        <taxon>Gunneridae</taxon>
        <taxon>Pentapetalae</taxon>
        <taxon>rosids</taxon>
        <taxon>malvids</taxon>
        <taxon>Sapindales</taxon>
        <taxon>Anacardiaceae</taxon>
        <taxon>Pistacia</taxon>
    </lineage>
</organism>
<sequence>MAEPSTTSTTVVSEESDPEHVKHITDFFNSVGVSSTIPENHSTTDFYSNIVGAHLKVHQIQRGHITCHLTVKPALANFYGGIHGGAVAALSERMAIGCARTVVGEDKEIFLGELSISYLSAAPKNAELIIDGSVVRSGRNLTVVAIEFKFKNSGKLACTSRATFYNTPISKL</sequence>